<accession>A0A699Z2E5</accession>
<name>A0A699Z2E5_HAELA</name>
<dbReference type="GO" id="GO:0005829">
    <property type="term" value="C:cytosol"/>
    <property type="evidence" value="ECO:0007669"/>
    <property type="project" value="TreeGrafter"/>
</dbReference>
<comment type="similarity">
    <text evidence="1">Belongs to the LTV1 family.</text>
</comment>
<evidence type="ECO:0000256" key="1">
    <source>
        <dbReference type="ARBA" id="ARBA00009078"/>
    </source>
</evidence>
<dbReference type="GO" id="GO:0042274">
    <property type="term" value="P:ribosomal small subunit biogenesis"/>
    <property type="evidence" value="ECO:0007669"/>
    <property type="project" value="InterPro"/>
</dbReference>
<proteinExistence type="inferred from homology"/>
<feature type="region of interest" description="Disordered" evidence="2">
    <location>
        <begin position="115"/>
        <end position="134"/>
    </location>
</feature>
<feature type="compositionally biased region" description="Basic and acidic residues" evidence="2">
    <location>
        <begin position="72"/>
        <end position="95"/>
    </location>
</feature>
<gene>
    <name evidence="3" type="ORF">HaLaN_13202</name>
</gene>
<dbReference type="GO" id="GO:0005634">
    <property type="term" value="C:nucleus"/>
    <property type="evidence" value="ECO:0007669"/>
    <property type="project" value="TreeGrafter"/>
</dbReference>
<evidence type="ECO:0000313" key="4">
    <source>
        <dbReference type="Proteomes" id="UP000485058"/>
    </source>
</evidence>
<keyword evidence="4" id="KW-1185">Reference proteome</keyword>
<feature type="region of interest" description="Disordered" evidence="2">
    <location>
        <begin position="61"/>
        <end position="98"/>
    </location>
</feature>
<evidence type="ECO:0000313" key="3">
    <source>
        <dbReference type="EMBL" id="GFH16723.1"/>
    </source>
</evidence>
<reference evidence="3 4" key="1">
    <citation type="submission" date="2020-02" db="EMBL/GenBank/DDBJ databases">
        <title>Draft genome sequence of Haematococcus lacustris strain NIES-144.</title>
        <authorList>
            <person name="Morimoto D."/>
            <person name="Nakagawa S."/>
            <person name="Yoshida T."/>
            <person name="Sawayama S."/>
        </authorList>
    </citation>
    <scope>NUCLEOTIDE SEQUENCE [LARGE SCALE GENOMIC DNA]</scope>
    <source>
        <strain evidence="3 4">NIES-144</strain>
    </source>
</reference>
<dbReference type="PANTHER" id="PTHR21531">
    <property type="entry name" value="LOW-TEMPERATURE VIABILITY PROTEIN LTV1-RELATED"/>
    <property type="match status" value="1"/>
</dbReference>
<organism evidence="3 4">
    <name type="scientific">Haematococcus lacustris</name>
    <name type="common">Green alga</name>
    <name type="synonym">Haematococcus pluvialis</name>
    <dbReference type="NCBI Taxonomy" id="44745"/>
    <lineage>
        <taxon>Eukaryota</taxon>
        <taxon>Viridiplantae</taxon>
        <taxon>Chlorophyta</taxon>
        <taxon>core chlorophytes</taxon>
        <taxon>Chlorophyceae</taxon>
        <taxon>CS clade</taxon>
        <taxon>Chlamydomonadales</taxon>
        <taxon>Haematococcaceae</taxon>
        <taxon>Haematococcus</taxon>
    </lineage>
</organism>
<evidence type="ECO:0000256" key="2">
    <source>
        <dbReference type="SAM" id="MobiDB-lite"/>
    </source>
</evidence>
<dbReference type="EMBL" id="BLLF01001041">
    <property type="protein sequence ID" value="GFH16723.1"/>
    <property type="molecule type" value="Genomic_DNA"/>
</dbReference>
<dbReference type="AlphaFoldDB" id="A0A699Z2E5"/>
<comment type="caution">
    <text evidence="3">The sequence shown here is derived from an EMBL/GenBank/DDBJ whole genome shotgun (WGS) entry which is preliminary data.</text>
</comment>
<sequence>AGAGRRVECFDQYDPAVVAATKARLLADAEKRAAAAGGGDGTGEEGDILADTLMSVVVDRGESEQTSAPMLLERRKGETAEEKKARKAAVKEVRRANRASKKQLKAMFKEEFSKQKKQAAGSSGTCGGSTFIIP</sequence>
<dbReference type="InterPro" id="IPR007307">
    <property type="entry name" value="Ltv1"/>
</dbReference>
<protein>
    <submittedName>
        <fullName evidence="3">Uncharacterized protein</fullName>
    </submittedName>
</protein>
<dbReference type="GO" id="GO:0000056">
    <property type="term" value="P:ribosomal small subunit export from nucleus"/>
    <property type="evidence" value="ECO:0007669"/>
    <property type="project" value="TreeGrafter"/>
</dbReference>
<dbReference type="GO" id="GO:0030688">
    <property type="term" value="C:preribosome, small subunit precursor"/>
    <property type="evidence" value="ECO:0007669"/>
    <property type="project" value="TreeGrafter"/>
</dbReference>
<dbReference type="Proteomes" id="UP000485058">
    <property type="component" value="Unassembled WGS sequence"/>
</dbReference>
<dbReference type="PANTHER" id="PTHR21531:SF0">
    <property type="entry name" value="PROTEIN LTV1 HOMOLOG"/>
    <property type="match status" value="1"/>
</dbReference>
<feature type="non-terminal residue" evidence="3">
    <location>
        <position position="1"/>
    </location>
</feature>